<dbReference type="Pfam" id="PF00293">
    <property type="entry name" value="NUDIX"/>
    <property type="match status" value="1"/>
</dbReference>
<dbReference type="InterPro" id="IPR015797">
    <property type="entry name" value="NUDIX_hydrolase-like_dom_sf"/>
</dbReference>
<dbReference type="PANTHER" id="PTHR12992:SF11">
    <property type="entry name" value="MITOCHONDRIAL COENZYME A DIPHOSPHATASE NUDT8"/>
    <property type="match status" value="1"/>
</dbReference>
<organism evidence="8 9">
    <name type="scientific">Bartonella apis</name>
    <dbReference type="NCBI Taxonomy" id="1686310"/>
    <lineage>
        <taxon>Bacteria</taxon>
        <taxon>Pseudomonadati</taxon>
        <taxon>Pseudomonadota</taxon>
        <taxon>Alphaproteobacteria</taxon>
        <taxon>Hyphomicrobiales</taxon>
        <taxon>Bartonellaceae</taxon>
        <taxon>Bartonella</taxon>
    </lineage>
</organism>
<dbReference type="InterPro" id="IPR045121">
    <property type="entry name" value="CoAse"/>
</dbReference>
<dbReference type="SUPFAM" id="SSF55811">
    <property type="entry name" value="Nudix"/>
    <property type="match status" value="1"/>
</dbReference>
<dbReference type="Proteomes" id="UP000187344">
    <property type="component" value="Unassembled WGS sequence"/>
</dbReference>
<evidence type="ECO:0000313" key="8">
    <source>
        <dbReference type="EMBL" id="OLY43756.1"/>
    </source>
</evidence>
<evidence type="ECO:0000256" key="3">
    <source>
        <dbReference type="ARBA" id="ARBA00022723"/>
    </source>
</evidence>
<dbReference type="InterPro" id="IPR000086">
    <property type="entry name" value="NUDIX_hydrolase_dom"/>
</dbReference>
<dbReference type="AlphaFoldDB" id="A0A1R0F9W5"/>
<accession>A0A1R0F9W5</accession>
<reference evidence="8 9" key="1">
    <citation type="submission" date="2016-12" db="EMBL/GenBank/DDBJ databases">
        <title>Comparative genomics of Bartonella apis.</title>
        <authorList>
            <person name="Engel P."/>
        </authorList>
    </citation>
    <scope>NUCLEOTIDE SEQUENCE [LARGE SCALE GENOMIC DNA]</scope>
    <source>
        <strain evidence="8 9">PEB0149</strain>
    </source>
</reference>
<comment type="caution">
    <text evidence="8">The sequence shown here is derived from an EMBL/GenBank/DDBJ whole genome shotgun (WGS) entry which is preliminary data.</text>
</comment>
<dbReference type="EMBL" id="LXYT01000001">
    <property type="protein sequence ID" value="OLY43756.1"/>
    <property type="molecule type" value="Genomic_DNA"/>
</dbReference>
<keyword evidence="4" id="KW-0378">Hydrolase</keyword>
<dbReference type="NCBIfam" id="NF007980">
    <property type="entry name" value="PRK10707.1"/>
    <property type="match status" value="1"/>
</dbReference>
<evidence type="ECO:0000256" key="2">
    <source>
        <dbReference type="ARBA" id="ARBA00001946"/>
    </source>
</evidence>
<keyword evidence="9" id="KW-1185">Reference proteome</keyword>
<dbReference type="CDD" id="cd03426">
    <property type="entry name" value="NUDIX_CoAse_Nudt7"/>
    <property type="match status" value="1"/>
</dbReference>
<dbReference type="GO" id="GO:0010945">
    <property type="term" value="F:coenzyme A diphosphatase activity"/>
    <property type="evidence" value="ECO:0007669"/>
    <property type="project" value="InterPro"/>
</dbReference>
<evidence type="ECO:0000259" key="7">
    <source>
        <dbReference type="PROSITE" id="PS51462"/>
    </source>
</evidence>
<protein>
    <submittedName>
        <fullName evidence="8">8-oxo-dGTP pyrophosphatase MutT, NUDIX family</fullName>
    </submittedName>
</protein>
<evidence type="ECO:0000313" key="9">
    <source>
        <dbReference type="Proteomes" id="UP000187344"/>
    </source>
</evidence>
<feature type="domain" description="Nudix hydrolase" evidence="7">
    <location>
        <begin position="55"/>
        <end position="192"/>
    </location>
</feature>
<dbReference type="PROSITE" id="PS51462">
    <property type="entry name" value="NUDIX"/>
    <property type="match status" value="1"/>
</dbReference>
<gene>
    <name evidence="8" type="ORF">PEB0149_011910</name>
</gene>
<sequence length="217" mass="24350">MVAESIAIQIADIVKKFNEPEVLSPAPEALNGDQNLNRPFSNSLILRQKSDRPSWQRSAVLIGIIEKSNAPHLVLTRRTSKLHNHAGQIAFPGGKREDQDKSDEMTALREAREEIGLQPDYFTKLGELCFHYTSTGFEIRPVVGLIGQGAQFVKNDNEVDEIFTVQLSFVLDLKNYVIVSKTAGAEKRSFYALSYENHYIWGATAAMIRSLAERLSR</sequence>
<name>A0A1R0F9W5_9HYPH</name>
<keyword evidence="5" id="KW-0460">Magnesium</keyword>
<dbReference type="Gene3D" id="3.90.79.10">
    <property type="entry name" value="Nucleoside Triphosphate Pyrophosphohydrolase"/>
    <property type="match status" value="1"/>
</dbReference>
<dbReference type="GO" id="GO:0046872">
    <property type="term" value="F:metal ion binding"/>
    <property type="evidence" value="ECO:0007669"/>
    <property type="project" value="UniProtKB-KW"/>
</dbReference>
<evidence type="ECO:0000256" key="6">
    <source>
        <dbReference type="ARBA" id="ARBA00023211"/>
    </source>
</evidence>
<evidence type="ECO:0000256" key="4">
    <source>
        <dbReference type="ARBA" id="ARBA00022801"/>
    </source>
</evidence>
<evidence type="ECO:0000256" key="5">
    <source>
        <dbReference type="ARBA" id="ARBA00022842"/>
    </source>
</evidence>
<keyword evidence="3" id="KW-0479">Metal-binding</keyword>
<comment type="cofactor">
    <cofactor evidence="2">
        <name>Mg(2+)</name>
        <dbReference type="ChEBI" id="CHEBI:18420"/>
    </cofactor>
</comment>
<proteinExistence type="predicted"/>
<dbReference type="PANTHER" id="PTHR12992">
    <property type="entry name" value="NUDIX HYDROLASE"/>
    <property type="match status" value="1"/>
</dbReference>
<evidence type="ECO:0000256" key="1">
    <source>
        <dbReference type="ARBA" id="ARBA00001936"/>
    </source>
</evidence>
<dbReference type="OrthoDB" id="9802805at2"/>
<keyword evidence="6" id="KW-0464">Manganese</keyword>
<comment type="cofactor">
    <cofactor evidence="1">
        <name>Mn(2+)</name>
        <dbReference type="ChEBI" id="CHEBI:29035"/>
    </cofactor>
</comment>